<evidence type="ECO:0000256" key="1">
    <source>
        <dbReference type="ARBA" id="ARBA00004917"/>
    </source>
</evidence>
<comment type="similarity">
    <text evidence="2 7">Belongs to the DMRL synthase family.</text>
</comment>
<dbReference type="Pfam" id="PF00885">
    <property type="entry name" value="DMRL_synthase"/>
    <property type="match status" value="1"/>
</dbReference>
<evidence type="ECO:0000256" key="7">
    <source>
        <dbReference type="HAMAP-Rule" id="MF_00178"/>
    </source>
</evidence>
<sequence>MKNVKDIKIGIVSSSFRFEIAKNLEKHCLATLKQKGVKANQVTIVRVPGSWEIPLAAKKLAETKVYDAIITFGAIFKGKTYHFEQIANECARGCMTVALDYGLPVVFEVLAVYDPHDAIERATGKKENKGTEAALTALKMVDVLSKL</sequence>
<feature type="active site" description="Proton donor" evidence="7">
    <location>
        <position position="82"/>
    </location>
</feature>
<protein>
    <recommendedName>
        <fullName evidence="3 7">6,7-dimethyl-8-ribityllumazine synthase</fullName>
        <shortName evidence="7">DMRL synthase</shortName>
        <shortName evidence="7">LS</shortName>
        <shortName evidence="7">Lumazine synthase</shortName>
        <ecNumber evidence="3 7">2.5.1.78</ecNumber>
    </recommendedName>
</protein>
<dbReference type="InterPro" id="IPR036467">
    <property type="entry name" value="LS/RS_sf"/>
</dbReference>
<feature type="binding site" evidence="7">
    <location>
        <begin position="79"/>
        <end position="80"/>
    </location>
    <ligand>
        <name>(2S)-2-hydroxy-3-oxobutyl phosphate</name>
        <dbReference type="ChEBI" id="CHEBI:58830"/>
    </ligand>
</feature>
<dbReference type="HAMAP" id="MF_00178">
    <property type="entry name" value="Lumazine_synth"/>
    <property type="match status" value="1"/>
</dbReference>
<accession>A0A1G1Y307</accession>
<dbReference type="EMBL" id="MHIE01000001">
    <property type="protein sequence ID" value="OGY46719.1"/>
    <property type="molecule type" value="Genomic_DNA"/>
</dbReference>
<dbReference type="STRING" id="1797535.A2744_00980"/>
<evidence type="ECO:0000256" key="4">
    <source>
        <dbReference type="ARBA" id="ARBA00022619"/>
    </source>
</evidence>
<comment type="function">
    <text evidence="7">Catalyzes the formation of 6,7-dimethyl-8-ribityllumazine by condensation of 5-amino-6-(D-ribitylamino)uracil with 3,4-dihydroxy-2-butanone 4-phosphate. This is the penultimate step in the biosynthesis of riboflavin.</text>
</comment>
<dbReference type="Proteomes" id="UP000178240">
    <property type="component" value="Unassembled WGS sequence"/>
</dbReference>
<comment type="catalytic activity">
    <reaction evidence="6 7">
        <text>(2S)-2-hydroxy-3-oxobutyl phosphate + 5-amino-6-(D-ribitylamino)uracil = 6,7-dimethyl-8-(1-D-ribityl)lumazine + phosphate + 2 H2O + H(+)</text>
        <dbReference type="Rhea" id="RHEA:26152"/>
        <dbReference type="ChEBI" id="CHEBI:15377"/>
        <dbReference type="ChEBI" id="CHEBI:15378"/>
        <dbReference type="ChEBI" id="CHEBI:15934"/>
        <dbReference type="ChEBI" id="CHEBI:43474"/>
        <dbReference type="ChEBI" id="CHEBI:58201"/>
        <dbReference type="ChEBI" id="CHEBI:58830"/>
        <dbReference type="EC" id="2.5.1.78"/>
    </reaction>
</comment>
<evidence type="ECO:0000313" key="8">
    <source>
        <dbReference type="EMBL" id="OGY46719.1"/>
    </source>
</evidence>
<dbReference type="SUPFAM" id="SSF52121">
    <property type="entry name" value="Lumazine synthase"/>
    <property type="match status" value="1"/>
</dbReference>
<dbReference type="GO" id="GO:0009349">
    <property type="term" value="C:riboflavin synthase complex"/>
    <property type="evidence" value="ECO:0007669"/>
    <property type="project" value="UniProtKB-UniRule"/>
</dbReference>
<reference evidence="8 9" key="1">
    <citation type="journal article" date="2016" name="Nat. Commun.">
        <title>Thousands of microbial genomes shed light on interconnected biogeochemical processes in an aquifer system.</title>
        <authorList>
            <person name="Anantharaman K."/>
            <person name="Brown C.T."/>
            <person name="Hug L.A."/>
            <person name="Sharon I."/>
            <person name="Castelle C.J."/>
            <person name="Probst A.J."/>
            <person name="Thomas B.C."/>
            <person name="Singh A."/>
            <person name="Wilkins M.J."/>
            <person name="Karaoz U."/>
            <person name="Brodie E.L."/>
            <person name="Williams K.H."/>
            <person name="Hubbard S.S."/>
            <person name="Banfield J.F."/>
        </authorList>
    </citation>
    <scope>NUCLEOTIDE SEQUENCE [LARGE SCALE GENOMIC DNA]</scope>
</reference>
<dbReference type="AlphaFoldDB" id="A0A1G1Y307"/>
<evidence type="ECO:0000256" key="2">
    <source>
        <dbReference type="ARBA" id="ARBA00007424"/>
    </source>
</evidence>
<dbReference type="PANTHER" id="PTHR21058:SF0">
    <property type="entry name" value="6,7-DIMETHYL-8-RIBITYLLUMAZINE SYNTHASE"/>
    <property type="match status" value="1"/>
</dbReference>
<feature type="binding site" evidence="7">
    <location>
        <position position="121"/>
    </location>
    <ligand>
        <name>(2S)-2-hydroxy-3-oxobutyl phosphate</name>
        <dbReference type="ChEBI" id="CHEBI:58830"/>
    </ligand>
</feature>
<comment type="caution">
    <text evidence="8">The sequence shown here is derived from an EMBL/GenBank/DDBJ whole genome shotgun (WGS) entry which is preliminary data.</text>
</comment>
<keyword evidence="4 7" id="KW-0686">Riboflavin biosynthesis</keyword>
<feature type="binding site" evidence="7">
    <location>
        <begin position="74"/>
        <end position="76"/>
    </location>
    <ligand>
        <name>5-amino-6-(D-ribitylamino)uracil</name>
        <dbReference type="ChEBI" id="CHEBI:15934"/>
    </ligand>
</feature>
<name>A0A1G1Y307_9BACT</name>
<evidence type="ECO:0000313" key="9">
    <source>
        <dbReference type="Proteomes" id="UP000178240"/>
    </source>
</evidence>
<organism evidence="8 9">
    <name type="scientific">Candidatus Buchananbacteria bacterium RIFCSPHIGHO2_01_FULL_44_11</name>
    <dbReference type="NCBI Taxonomy" id="1797535"/>
    <lineage>
        <taxon>Bacteria</taxon>
        <taxon>Candidatus Buchananiibacteriota</taxon>
    </lineage>
</organism>
<evidence type="ECO:0000256" key="5">
    <source>
        <dbReference type="ARBA" id="ARBA00022679"/>
    </source>
</evidence>
<comment type="pathway">
    <text evidence="1 7">Cofactor biosynthesis; riboflavin biosynthesis; riboflavin from 2-hydroxy-3-oxobutyl phosphate and 5-amino-6-(D-ribitylamino)uracil: step 1/2.</text>
</comment>
<dbReference type="GO" id="GO:0009231">
    <property type="term" value="P:riboflavin biosynthetic process"/>
    <property type="evidence" value="ECO:0007669"/>
    <property type="project" value="UniProtKB-UniRule"/>
</dbReference>
<evidence type="ECO:0000256" key="3">
    <source>
        <dbReference type="ARBA" id="ARBA00012664"/>
    </source>
</evidence>
<dbReference type="NCBIfam" id="TIGR00114">
    <property type="entry name" value="lumazine-synth"/>
    <property type="match status" value="1"/>
</dbReference>
<keyword evidence="5 7" id="KW-0808">Transferase</keyword>
<proteinExistence type="inferred from homology"/>
<dbReference type="PANTHER" id="PTHR21058">
    <property type="entry name" value="6,7-DIMETHYL-8-RIBITYLLUMAZINE SYNTHASE DMRL SYNTHASE LUMAZINE SYNTHASE"/>
    <property type="match status" value="1"/>
</dbReference>
<dbReference type="InterPro" id="IPR034964">
    <property type="entry name" value="LS"/>
</dbReference>
<feature type="binding site" evidence="7">
    <location>
        <begin position="50"/>
        <end position="52"/>
    </location>
    <ligand>
        <name>5-amino-6-(D-ribitylamino)uracil</name>
        <dbReference type="ChEBI" id="CHEBI:15934"/>
    </ligand>
</feature>
<gene>
    <name evidence="7" type="primary">ribH</name>
    <name evidence="8" type="ORF">A2744_00980</name>
</gene>
<dbReference type="UniPathway" id="UPA00275">
    <property type="reaction ID" value="UER00404"/>
</dbReference>
<feature type="binding site" evidence="7">
    <location>
        <position position="16"/>
    </location>
    <ligand>
        <name>5-amino-6-(D-ribitylamino)uracil</name>
        <dbReference type="ChEBI" id="CHEBI:15934"/>
    </ligand>
</feature>
<dbReference type="EC" id="2.5.1.78" evidence="3 7"/>
<dbReference type="GO" id="GO:0000906">
    <property type="term" value="F:6,7-dimethyl-8-ribityllumazine synthase activity"/>
    <property type="evidence" value="ECO:0007669"/>
    <property type="project" value="UniProtKB-UniRule"/>
</dbReference>
<dbReference type="InterPro" id="IPR002180">
    <property type="entry name" value="LS/RS"/>
</dbReference>
<dbReference type="CDD" id="cd09209">
    <property type="entry name" value="Lumazine_synthase-I"/>
    <property type="match status" value="1"/>
</dbReference>
<feature type="binding site" evidence="7">
    <location>
        <position position="107"/>
    </location>
    <ligand>
        <name>5-amino-6-(D-ribitylamino)uracil</name>
        <dbReference type="ChEBI" id="CHEBI:15934"/>
    </ligand>
</feature>
<dbReference type="Gene3D" id="3.40.50.960">
    <property type="entry name" value="Lumazine/riboflavin synthase"/>
    <property type="match status" value="1"/>
</dbReference>
<evidence type="ECO:0000256" key="6">
    <source>
        <dbReference type="ARBA" id="ARBA00048785"/>
    </source>
</evidence>